<evidence type="ECO:0000256" key="8">
    <source>
        <dbReference type="ARBA" id="ARBA00023012"/>
    </source>
</evidence>
<keyword evidence="9" id="KW-0812">Transmembrane</keyword>
<sequence length="481" mass="52244">MGYICGMYLRIEGRIKDRALWCTLFSQAALGSFDPTSLSEIAPGLVNILKKFLAAVLAGLCAAAIVIRSGAVPALFSARYVPHRFCYLASPGLVWTNTISDGLIGASYAIIFAGLFWVAFRLRQVTAIRSYLWIFFSFGTFIVACGATHIMEIVTVWVPVYPLSATVKVICAVASVPTAILFTITAPRLAESIRQFLKVLLTTQREREQALTTLVASEKLAVAGRLTAAISHEIRNPLETAANLNYLAATDPRLPADLAAILQTARAELERANGIAGNMLSLFRPDPSPNPSDVYLEELASTVLELQRTDLAMRGIQLHTRLRRGMPIQGYAADIRQILINLVQNAAAALGHGGTVYVRTQPRHLHMSGDTSRSTRTGSSRSMAGYSITIADTGPGIAPSHRSRLFTLFFTTKGPEGTGVGLWLVRSMVERHGGCILVRSRTAGESHLHGTVFNIWIPFSPVERETLAKPEPMIAEAVRAS</sequence>
<dbReference type="SUPFAM" id="SSF55874">
    <property type="entry name" value="ATPase domain of HSP90 chaperone/DNA topoisomerase II/histidine kinase"/>
    <property type="match status" value="1"/>
</dbReference>
<dbReference type="PANTHER" id="PTHR43065">
    <property type="entry name" value="SENSOR HISTIDINE KINASE"/>
    <property type="match status" value="1"/>
</dbReference>
<comment type="caution">
    <text evidence="11">The sequence shown here is derived from an EMBL/GenBank/DDBJ whole genome shotgun (WGS) entry which is preliminary data.</text>
</comment>
<keyword evidence="8" id="KW-0902">Two-component regulatory system</keyword>
<keyword evidence="9" id="KW-0472">Membrane</keyword>
<organism evidence="11 12">
    <name type="scientific">Silvibacterium dinghuense</name>
    <dbReference type="NCBI Taxonomy" id="1560006"/>
    <lineage>
        <taxon>Bacteria</taxon>
        <taxon>Pseudomonadati</taxon>
        <taxon>Acidobacteriota</taxon>
        <taxon>Terriglobia</taxon>
        <taxon>Terriglobales</taxon>
        <taxon>Acidobacteriaceae</taxon>
        <taxon>Silvibacterium</taxon>
    </lineage>
</organism>
<feature type="domain" description="Histidine kinase" evidence="10">
    <location>
        <begin position="229"/>
        <end position="461"/>
    </location>
</feature>
<name>A0A4Q1SER4_9BACT</name>
<keyword evidence="3" id="KW-0597">Phosphoprotein</keyword>
<keyword evidence="5" id="KW-0547">Nucleotide-binding</keyword>
<dbReference type="SMART" id="SM00387">
    <property type="entry name" value="HATPase_c"/>
    <property type="match status" value="1"/>
</dbReference>
<dbReference type="GO" id="GO:0005524">
    <property type="term" value="F:ATP binding"/>
    <property type="evidence" value="ECO:0007669"/>
    <property type="project" value="UniProtKB-KW"/>
</dbReference>
<evidence type="ECO:0000313" key="12">
    <source>
        <dbReference type="Proteomes" id="UP000290253"/>
    </source>
</evidence>
<evidence type="ECO:0000256" key="6">
    <source>
        <dbReference type="ARBA" id="ARBA00022777"/>
    </source>
</evidence>
<keyword evidence="12" id="KW-1185">Reference proteome</keyword>
<feature type="transmembrane region" description="Helical" evidence="9">
    <location>
        <begin position="52"/>
        <end position="78"/>
    </location>
</feature>
<dbReference type="InterPro" id="IPR004358">
    <property type="entry name" value="Sig_transdc_His_kin-like_C"/>
</dbReference>
<dbReference type="PANTHER" id="PTHR43065:SF10">
    <property type="entry name" value="PEROXIDE STRESS-ACTIVATED HISTIDINE KINASE MAK3"/>
    <property type="match status" value="1"/>
</dbReference>
<evidence type="ECO:0000256" key="2">
    <source>
        <dbReference type="ARBA" id="ARBA00012438"/>
    </source>
</evidence>
<dbReference type="InterPro" id="IPR003594">
    <property type="entry name" value="HATPase_dom"/>
</dbReference>
<evidence type="ECO:0000259" key="10">
    <source>
        <dbReference type="PROSITE" id="PS50109"/>
    </source>
</evidence>
<dbReference type="GO" id="GO:0000155">
    <property type="term" value="F:phosphorelay sensor kinase activity"/>
    <property type="evidence" value="ECO:0007669"/>
    <property type="project" value="InterPro"/>
</dbReference>
<dbReference type="InterPro" id="IPR005467">
    <property type="entry name" value="His_kinase_dom"/>
</dbReference>
<dbReference type="InterPro" id="IPR036890">
    <property type="entry name" value="HATPase_C_sf"/>
</dbReference>
<dbReference type="EMBL" id="SDMK01000002">
    <property type="protein sequence ID" value="RXS95623.1"/>
    <property type="molecule type" value="Genomic_DNA"/>
</dbReference>
<comment type="catalytic activity">
    <reaction evidence="1">
        <text>ATP + protein L-histidine = ADP + protein N-phospho-L-histidine.</text>
        <dbReference type="EC" id="2.7.13.3"/>
    </reaction>
</comment>
<dbReference type="Pfam" id="PF02518">
    <property type="entry name" value="HATPase_c"/>
    <property type="match status" value="1"/>
</dbReference>
<dbReference type="PROSITE" id="PS50109">
    <property type="entry name" value="HIS_KIN"/>
    <property type="match status" value="1"/>
</dbReference>
<dbReference type="AlphaFoldDB" id="A0A4Q1SER4"/>
<feature type="transmembrane region" description="Helical" evidence="9">
    <location>
        <begin position="98"/>
        <end position="119"/>
    </location>
</feature>
<dbReference type="Pfam" id="PF00512">
    <property type="entry name" value="HisKA"/>
    <property type="match status" value="1"/>
</dbReference>
<evidence type="ECO:0000256" key="3">
    <source>
        <dbReference type="ARBA" id="ARBA00022553"/>
    </source>
</evidence>
<dbReference type="PRINTS" id="PR00344">
    <property type="entry name" value="BCTRLSENSOR"/>
</dbReference>
<feature type="transmembrane region" description="Helical" evidence="9">
    <location>
        <begin position="163"/>
        <end position="184"/>
    </location>
</feature>
<dbReference type="SUPFAM" id="SSF47384">
    <property type="entry name" value="Homodimeric domain of signal transducing histidine kinase"/>
    <property type="match status" value="1"/>
</dbReference>
<keyword evidence="6 11" id="KW-0418">Kinase</keyword>
<dbReference type="Pfam" id="PF25487">
    <property type="entry name" value="ETR1_N"/>
    <property type="match status" value="1"/>
</dbReference>
<dbReference type="Gene3D" id="3.30.565.10">
    <property type="entry name" value="Histidine kinase-like ATPase, C-terminal domain"/>
    <property type="match status" value="1"/>
</dbReference>
<evidence type="ECO:0000256" key="5">
    <source>
        <dbReference type="ARBA" id="ARBA00022741"/>
    </source>
</evidence>
<dbReference type="CDD" id="cd00082">
    <property type="entry name" value="HisKA"/>
    <property type="match status" value="1"/>
</dbReference>
<dbReference type="SMART" id="SM00388">
    <property type="entry name" value="HisKA"/>
    <property type="match status" value="1"/>
</dbReference>
<keyword evidence="7" id="KW-0067">ATP-binding</keyword>
<reference evidence="11 12" key="1">
    <citation type="journal article" date="2016" name="Int. J. Syst. Evol. Microbiol.">
        <title>Acidipila dinghuensis sp. nov., an acidobacterium isolated from forest soil.</title>
        <authorList>
            <person name="Jiang Y.W."/>
            <person name="Wang J."/>
            <person name="Chen M.H."/>
            <person name="Lv Y.Y."/>
            <person name="Qiu L.H."/>
        </authorList>
    </citation>
    <scope>NUCLEOTIDE SEQUENCE [LARGE SCALE GENOMIC DNA]</scope>
    <source>
        <strain evidence="11 12">DHOF10</strain>
    </source>
</reference>
<accession>A0A4Q1SER4</accession>
<dbReference type="OrthoDB" id="9796100at2"/>
<evidence type="ECO:0000256" key="4">
    <source>
        <dbReference type="ARBA" id="ARBA00022679"/>
    </source>
</evidence>
<dbReference type="Gene3D" id="1.10.287.130">
    <property type="match status" value="1"/>
</dbReference>
<evidence type="ECO:0000256" key="9">
    <source>
        <dbReference type="SAM" id="Phobius"/>
    </source>
</evidence>
<dbReference type="Proteomes" id="UP000290253">
    <property type="component" value="Unassembled WGS sequence"/>
</dbReference>
<dbReference type="InterPro" id="IPR036097">
    <property type="entry name" value="HisK_dim/P_sf"/>
</dbReference>
<gene>
    <name evidence="11" type="ORF">ESZ00_13755</name>
</gene>
<dbReference type="InterPro" id="IPR058544">
    <property type="entry name" value="ETR1_N"/>
</dbReference>
<keyword evidence="4" id="KW-0808">Transferase</keyword>
<proteinExistence type="predicted"/>
<evidence type="ECO:0000256" key="1">
    <source>
        <dbReference type="ARBA" id="ARBA00000085"/>
    </source>
</evidence>
<protein>
    <recommendedName>
        <fullName evidence="2">histidine kinase</fullName>
        <ecNumber evidence="2">2.7.13.3</ecNumber>
    </recommendedName>
</protein>
<evidence type="ECO:0000256" key="7">
    <source>
        <dbReference type="ARBA" id="ARBA00022840"/>
    </source>
</evidence>
<dbReference type="InterPro" id="IPR003661">
    <property type="entry name" value="HisK_dim/P_dom"/>
</dbReference>
<dbReference type="EC" id="2.7.13.3" evidence="2"/>
<keyword evidence="9" id="KW-1133">Transmembrane helix</keyword>
<feature type="transmembrane region" description="Helical" evidence="9">
    <location>
        <begin position="131"/>
        <end position="151"/>
    </location>
</feature>
<evidence type="ECO:0000313" key="11">
    <source>
        <dbReference type="EMBL" id="RXS95623.1"/>
    </source>
</evidence>